<evidence type="ECO:0000313" key="2">
    <source>
        <dbReference type="EMBL" id="URD92919.1"/>
    </source>
</evidence>
<evidence type="ECO:0000313" key="3">
    <source>
        <dbReference type="Proteomes" id="UP001055439"/>
    </source>
</evidence>
<gene>
    <name evidence="2" type="ORF">MUK42_01461</name>
</gene>
<keyword evidence="3" id="KW-1185">Reference proteome</keyword>
<dbReference type="Proteomes" id="UP001055439">
    <property type="component" value="Chromosome 3"/>
</dbReference>
<protein>
    <submittedName>
        <fullName evidence="2">Uncharacterized protein</fullName>
    </submittedName>
</protein>
<evidence type="ECO:0000256" key="1">
    <source>
        <dbReference type="SAM" id="MobiDB-lite"/>
    </source>
</evidence>
<dbReference type="EMBL" id="CP097505">
    <property type="protein sequence ID" value="URD92919.1"/>
    <property type="molecule type" value="Genomic_DNA"/>
</dbReference>
<feature type="region of interest" description="Disordered" evidence="1">
    <location>
        <begin position="1"/>
        <end position="32"/>
    </location>
</feature>
<accession>A0A9E7FBH9</accession>
<reference evidence="2" key="1">
    <citation type="submission" date="2022-05" db="EMBL/GenBank/DDBJ databases">
        <title>The Musa troglodytarum L. genome provides insights into the mechanism of non-climacteric behaviour and enrichment of carotenoids.</title>
        <authorList>
            <person name="Wang J."/>
        </authorList>
    </citation>
    <scope>NUCLEOTIDE SEQUENCE</scope>
    <source>
        <tissue evidence="2">Leaf</tissue>
    </source>
</reference>
<dbReference type="AlphaFoldDB" id="A0A9E7FBH9"/>
<proteinExistence type="predicted"/>
<sequence length="78" mass="8745">MPSHLEASLGTTDARENTRTRPRRLPPPSASVGRQHNYVVSFALLTSFRTCSPPFLRRFGHRVLRLDTFLPSGGIKVI</sequence>
<organism evidence="2 3">
    <name type="scientific">Musa troglodytarum</name>
    <name type="common">fe'i banana</name>
    <dbReference type="NCBI Taxonomy" id="320322"/>
    <lineage>
        <taxon>Eukaryota</taxon>
        <taxon>Viridiplantae</taxon>
        <taxon>Streptophyta</taxon>
        <taxon>Embryophyta</taxon>
        <taxon>Tracheophyta</taxon>
        <taxon>Spermatophyta</taxon>
        <taxon>Magnoliopsida</taxon>
        <taxon>Liliopsida</taxon>
        <taxon>Zingiberales</taxon>
        <taxon>Musaceae</taxon>
        <taxon>Musa</taxon>
    </lineage>
</organism>
<name>A0A9E7FBH9_9LILI</name>